<evidence type="ECO:0000313" key="3">
    <source>
        <dbReference type="Proteomes" id="UP001183202"/>
    </source>
</evidence>
<dbReference type="InterPro" id="IPR011990">
    <property type="entry name" value="TPR-like_helical_dom_sf"/>
</dbReference>
<dbReference type="InterPro" id="IPR004155">
    <property type="entry name" value="PBS_lyase_HEAT"/>
</dbReference>
<dbReference type="RefSeq" id="WP_311559881.1">
    <property type="nucleotide sequence ID" value="NZ_JAVREJ010000030.1"/>
</dbReference>
<dbReference type="Pfam" id="PF13646">
    <property type="entry name" value="HEAT_2"/>
    <property type="match status" value="1"/>
</dbReference>
<comment type="caution">
    <text evidence="2">The sequence shown here is derived from an EMBL/GenBank/DDBJ whole genome shotgun (WGS) entry which is preliminary data.</text>
</comment>
<dbReference type="Pfam" id="PF12770">
    <property type="entry name" value="CHAT"/>
    <property type="match status" value="1"/>
</dbReference>
<accession>A0ABU2NIX3</accession>
<gene>
    <name evidence="2" type="ORF">RM445_28055</name>
</gene>
<dbReference type="SUPFAM" id="SSF48452">
    <property type="entry name" value="TPR-like"/>
    <property type="match status" value="1"/>
</dbReference>
<evidence type="ECO:0000259" key="1">
    <source>
        <dbReference type="Pfam" id="PF12770"/>
    </source>
</evidence>
<feature type="domain" description="CHAT" evidence="1">
    <location>
        <begin position="1164"/>
        <end position="1476"/>
    </location>
</feature>
<sequence>MVATIQRKFGQRVLSLAPNAGYVLDGTTNGPDSELRVLDLSGALQASCSVPGRLVKAELAPDADAVLVLTEDDKKRRRVLMLRLDLAEGLLVGNEPDCPAAAAPDDVAWLPDGCAFVVGDRGDYAAFAIARRLGEPWSEVNLPAAFHGGVWEVHCESDCLVLTTVLDGKRDDSGEIIDRQRSYVSTWAVTPDGPTPLVADRPMLAVPGIEGYLASADGRHLSRHFSDEATGSRTSVWAAGSPPRQFDIPGVLNLAIGRDCLAASGPRNLIHVYRLTSEGPVSWGPGWRLGVYDLLEEVFFANGREATYMVVSFSHRTQVLQLNDPDILDTYVGNATRRQAAVRALGKRQRADAVPHLTRLVPLHWNVDVPAVAWALGLIGTDEAVDGLLAMDPDVPEVQEALRMIDASQAQAAVRRGLAGDSREALRGATALLVRRPDVPATAELCTLLADGEPRIRAMAAEALAARADPAALPALIAALSDSNEATVRHASTAVLAVDAEQVLEVVQSWLARRRRKPLRDAAAVLVRRPDVPATVELRTLLADRDAGIRAMAAEALAGRADPAALPDLIAALADSDKRTAQHAWTGILAAMPAASLTDGPTAHGTVEAAIRFAAYVRRTGCSDTTHVTAPEGGRLLRAIAAALVDDEQSADRVLNALKDLGHSDRHAPTAMTISLLAAESLVERAHREKAISFFSQAAEQAALVGSAEVEWRARAAIGDALAASRRWRQAHLHYSAAERVIDRMWAALLGDLDDRNFFRDKAHLYEQAMLCRLRLGSTASALETLERAKTRFLGDLIARRHARPVHGLARVDEEFWRATGRRRPVVFSRNSDSVSEGDDLEIIDVALGEPANDDGVLPAALAELADTTNDTYQAMMMALDLWSVVAMLQRGEYEDERADAVRDVLLEVDAAMAELRAAADEVPRTDGRAAARRYDQVATALDDLRQRDPAASDDGSAEPGWALRELRGWVVPYLDGAQEYVPLVEALQEAARFPAGRTHVRAVRGSETAERVVLSQRRNGPLPVFTAATPSDEQAADGDIHPTATSALSVVTIARWRYVRQIARGETVGVREAAGLLAGWPGTALLEYAVTKSGAVVYVMVPDAVVDSEPLPDLSGWYGPAVFTISDVTSQDLENRIYGPRGWMKRYEGRRSDPVAWQEATDQLLQWLYGELFEPIRRWLLDRDIRRLLVVPHRGLHLLPLNAWFTTRWGRRSYVGDTFDVSFSPSLTLLDICRNRIDEATQAGSGGRLPLALLDPTSNLPYTRLDALAIRPEPSPTDILAGSDATLGRWAERAANADPCHYAGHAEYLRADPLGSRVELRDGALTLGRMFDGEVPVAPGATVVLSGCETAMTDYGDVADEYLGIASGFLFAGSAAVLSTQWAVAEGAAALLIAGYYANLRRTDPSAALAIAQRRLRRASRRDLIRLLDNTRDLDRLGLLGARTRAHLEDARQGARQVRLDYSHPVFWAAYTITGLHARSSPNS</sequence>
<dbReference type="EMBL" id="JAVREJ010000030">
    <property type="protein sequence ID" value="MDT0353368.1"/>
    <property type="molecule type" value="Genomic_DNA"/>
</dbReference>
<dbReference type="SMART" id="SM00567">
    <property type="entry name" value="EZ_HEAT"/>
    <property type="match status" value="4"/>
</dbReference>
<evidence type="ECO:0000313" key="2">
    <source>
        <dbReference type="EMBL" id="MDT0353368.1"/>
    </source>
</evidence>
<dbReference type="SUPFAM" id="SSF48371">
    <property type="entry name" value="ARM repeat"/>
    <property type="match status" value="1"/>
</dbReference>
<reference evidence="3" key="1">
    <citation type="submission" date="2023-07" db="EMBL/GenBank/DDBJ databases">
        <title>30 novel species of actinomycetes from the DSMZ collection.</title>
        <authorList>
            <person name="Nouioui I."/>
        </authorList>
    </citation>
    <scope>NUCLEOTIDE SEQUENCE [LARGE SCALE GENOMIC DNA]</scope>
    <source>
        <strain evidence="3">DSM 45834</strain>
    </source>
</reference>
<dbReference type="InterPro" id="IPR011989">
    <property type="entry name" value="ARM-like"/>
</dbReference>
<name>A0ABU2NIX3_9PSEU</name>
<keyword evidence="3" id="KW-1185">Reference proteome</keyword>
<protein>
    <submittedName>
        <fullName evidence="2">CHAT domain-containing protein</fullName>
    </submittedName>
</protein>
<dbReference type="Proteomes" id="UP001183202">
    <property type="component" value="Unassembled WGS sequence"/>
</dbReference>
<dbReference type="Gene3D" id="1.25.10.10">
    <property type="entry name" value="Leucine-rich Repeat Variant"/>
    <property type="match status" value="2"/>
</dbReference>
<proteinExistence type="predicted"/>
<organism evidence="2 3">
    <name type="scientific">Pseudonocardia charpentierae</name>
    <dbReference type="NCBI Taxonomy" id="3075545"/>
    <lineage>
        <taxon>Bacteria</taxon>
        <taxon>Bacillati</taxon>
        <taxon>Actinomycetota</taxon>
        <taxon>Actinomycetes</taxon>
        <taxon>Pseudonocardiales</taxon>
        <taxon>Pseudonocardiaceae</taxon>
        <taxon>Pseudonocardia</taxon>
    </lineage>
</organism>
<dbReference type="SUPFAM" id="SSF63829">
    <property type="entry name" value="Calcium-dependent phosphotriesterase"/>
    <property type="match status" value="1"/>
</dbReference>
<dbReference type="InterPro" id="IPR016024">
    <property type="entry name" value="ARM-type_fold"/>
</dbReference>
<dbReference type="Pfam" id="PF03130">
    <property type="entry name" value="HEAT_PBS"/>
    <property type="match status" value="1"/>
</dbReference>
<dbReference type="InterPro" id="IPR024983">
    <property type="entry name" value="CHAT_dom"/>
</dbReference>